<dbReference type="RefSeq" id="WP_099788511.1">
    <property type="nucleotide sequence ID" value="NZ_JBHLYV010000032.1"/>
</dbReference>
<gene>
    <name evidence="2" type="ORF">CR105_11095</name>
</gene>
<comment type="caution">
    <text evidence="2">The sequence shown here is derived from an EMBL/GenBank/DDBJ whole genome shotgun (WGS) entry which is preliminary data.</text>
</comment>
<evidence type="ECO:0000313" key="3">
    <source>
        <dbReference type="Proteomes" id="UP000230390"/>
    </source>
</evidence>
<dbReference type="InterPro" id="IPR051446">
    <property type="entry name" value="HTH_trans_reg/aminotransferase"/>
</dbReference>
<name>A0A2G8TG25_9BURK</name>
<proteinExistence type="predicted"/>
<sequence length="72" mass="8215">MRYSDPQGRPDLRAAIIGYLAHSRAVRCYPEQVLVLTSSQQCLQLLAQMLLDDGDVVWPRSNAWRHCASCKR</sequence>
<evidence type="ECO:0000259" key="1">
    <source>
        <dbReference type="Pfam" id="PF00155"/>
    </source>
</evidence>
<dbReference type="Proteomes" id="UP000230390">
    <property type="component" value="Unassembled WGS sequence"/>
</dbReference>
<dbReference type="InterPro" id="IPR015421">
    <property type="entry name" value="PyrdxlP-dep_Trfase_major"/>
</dbReference>
<dbReference type="Gene3D" id="3.40.640.10">
    <property type="entry name" value="Type I PLP-dependent aspartate aminotransferase-like (Major domain)"/>
    <property type="match status" value="1"/>
</dbReference>
<dbReference type="SUPFAM" id="SSF53383">
    <property type="entry name" value="PLP-dependent transferases"/>
    <property type="match status" value="1"/>
</dbReference>
<dbReference type="InterPro" id="IPR015424">
    <property type="entry name" value="PyrdxlP-dep_Trfase"/>
</dbReference>
<dbReference type="EMBL" id="PDOC01000005">
    <property type="protein sequence ID" value="PIL45007.1"/>
    <property type="molecule type" value="Genomic_DNA"/>
</dbReference>
<dbReference type="GO" id="GO:0030170">
    <property type="term" value="F:pyridoxal phosphate binding"/>
    <property type="evidence" value="ECO:0007669"/>
    <property type="project" value="InterPro"/>
</dbReference>
<dbReference type="Pfam" id="PF00155">
    <property type="entry name" value="Aminotran_1_2"/>
    <property type="match status" value="1"/>
</dbReference>
<keyword evidence="3" id="KW-1185">Reference proteome</keyword>
<feature type="domain" description="Aminotransferase class I/classII large" evidence="1">
    <location>
        <begin position="2"/>
        <end position="64"/>
    </location>
</feature>
<organism evidence="2 3">
    <name type="scientific">Massilia eurypsychrophila</name>
    <dbReference type="NCBI Taxonomy" id="1485217"/>
    <lineage>
        <taxon>Bacteria</taxon>
        <taxon>Pseudomonadati</taxon>
        <taxon>Pseudomonadota</taxon>
        <taxon>Betaproteobacteria</taxon>
        <taxon>Burkholderiales</taxon>
        <taxon>Oxalobacteraceae</taxon>
        <taxon>Telluria group</taxon>
        <taxon>Massilia</taxon>
    </lineage>
</organism>
<dbReference type="OrthoDB" id="9808770at2"/>
<evidence type="ECO:0000313" key="2">
    <source>
        <dbReference type="EMBL" id="PIL45007.1"/>
    </source>
</evidence>
<dbReference type="AlphaFoldDB" id="A0A2G8TG25"/>
<dbReference type="InterPro" id="IPR004839">
    <property type="entry name" value="Aminotransferase_I/II_large"/>
</dbReference>
<reference evidence="2 3" key="1">
    <citation type="submission" date="2017-10" db="EMBL/GenBank/DDBJ databases">
        <title>Massilia psychrophilum sp. nov., a novel purple-pigmented bacterium isolated from Tianshan glacier, Xinjiang Municipality, China.</title>
        <authorList>
            <person name="Wang H."/>
        </authorList>
    </citation>
    <scope>NUCLEOTIDE SEQUENCE [LARGE SCALE GENOMIC DNA]</scope>
    <source>
        <strain evidence="2 3">JCM 30074</strain>
    </source>
</reference>
<dbReference type="PANTHER" id="PTHR46577:SF1">
    <property type="entry name" value="HTH-TYPE TRANSCRIPTIONAL REGULATORY PROTEIN GABR"/>
    <property type="match status" value="1"/>
</dbReference>
<protein>
    <recommendedName>
        <fullName evidence="1">Aminotransferase class I/classII large domain-containing protein</fullName>
    </recommendedName>
</protein>
<dbReference type="PANTHER" id="PTHR46577">
    <property type="entry name" value="HTH-TYPE TRANSCRIPTIONAL REGULATORY PROTEIN GABR"/>
    <property type="match status" value="1"/>
</dbReference>
<accession>A0A2G8TG25</accession>